<evidence type="ECO:0000256" key="3">
    <source>
        <dbReference type="ARBA" id="ARBA00022723"/>
    </source>
</evidence>
<name>A0A238X9P9_9ACTN</name>
<dbReference type="GO" id="GO:0051538">
    <property type="term" value="F:3 iron, 4 sulfur cluster binding"/>
    <property type="evidence" value="ECO:0007669"/>
    <property type="project" value="UniProtKB-KW"/>
</dbReference>
<dbReference type="EMBL" id="FZNP01000004">
    <property type="protein sequence ID" value="SNR55084.1"/>
    <property type="molecule type" value="Genomic_DNA"/>
</dbReference>
<dbReference type="GO" id="GO:0009055">
    <property type="term" value="F:electron transfer activity"/>
    <property type="evidence" value="ECO:0007669"/>
    <property type="project" value="UniProtKB-UniRule"/>
</dbReference>
<keyword evidence="6 8" id="KW-0411">Iron-sulfur</keyword>
<keyword evidence="10" id="KW-1185">Reference proteome</keyword>
<dbReference type="OrthoDB" id="14703at2"/>
<dbReference type="InterPro" id="IPR051269">
    <property type="entry name" value="Fe-S_cluster_ET"/>
</dbReference>
<dbReference type="AlphaFoldDB" id="A0A238X9P9"/>
<dbReference type="PANTHER" id="PTHR36923:SF3">
    <property type="entry name" value="FERREDOXIN"/>
    <property type="match status" value="1"/>
</dbReference>
<keyword evidence="3 8" id="KW-0479">Metal-binding</keyword>
<evidence type="ECO:0000256" key="6">
    <source>
        <dbReference type="ARBA" id="ARBA00023014"/>
    </source>
</evidence>
<evidence type="ECO:0000313" key="9">
    <source>
        <dbReference type="EMBL" id="SNR55084.1"/>
    </source>
</evidence>
<organism evidence="9 10">
    <name type="scientific">Actinomadura mexicana</name>
    <dbReference type="NCBI Taxonomy" id="134959"/>
    <lineage>
        <taxon>Bacteria</taxon>
        <taxon>Bacillati</taxon>
        <taxon>Actinomycetota</taxon>
        <taxon>Actinomycetes</taxon>
        <taxon>Streptosporangiales</taxon>
        <taxon>Thermomonosporaceae</taxon>
        <taxon>Actinomadura</taxon>
    </lineage>
</organism>
<evidence type="ECO:0000256" key="1">
    <source>
        <dbReference type="ARBA" id="ARBA00001927"/>
    </source>
</evidence>
<sequence length="64" mass="6821">MRITVDTELCTGAGQCALAAANVFDQRDDDGIVVLRQAEPPAGDHEAVRQAVLLCPTQAIRAEE</sequence>
<evidence type="ECO:0000256" key="5">
    <source>
        <dbReference type="ARBA" id="ARBA00023004"/>
    </source>
</evidence>
<proteinExistence type="predicted"/>
<gene>
    <name evidence="9" type="ORF">SAMN06265355_10466</name>
</gene>
<reference evidence="10" key="1">
    <citation type="submission" date="2017-06" db="EMBL/GenBank/DDBJ databases">
        <authorList>
            <person name="Varghese N."/>
            <person name="Submissions S."/>
        </authorList>
    </citation>
    <scope>NUCLEOTIDE SEQUENCE [LARGE SCALE GENOMIC DNA]</scope>
    <source>
        <strain evidence="10">DSM 44485</strain>
    </source>
</reference>
<evidence type="ECO:0000313" key="10">
    <source>
        <dbReference type="Proteomes" id="UP000198420"/>
    </source>
</evidence>
<dbReference type="InterPro" id="IPR001080">
    <property type="entry name" value="3Fe4S_ferredoxin"/>
</dbReference>
<dbReference type="Proteomes" id="UP000198420">
    <property type="component" value="Unassembled WGS sequence"/>
</dbReference>
<dbReference type="SUPFAM" id="SSF54862">
    <property type="entry name" value="4Fe-4S ferredoxins"/>
    <property type="match status" value="1"/>
</dbReference>
<dbReference type="Pfam" id="PF13370">
    <property type="entry name" value="Fer4_13"/>
    <property type="match status" value="1"/>
</dbReference>
<protein>
    <recommendedName>
        <fullName evidence="8">Ferredoxin</fullName>
    </recommendedName>
</protein>
<accession>A0A238X9P9</accession>
<keyword evidence="2 8" id="KW-0813">Transport</keyword>
<dbReference type="PRINTS" id="PR00352">
    <property type="entry name" value="3FE4SFRDOXIN"/>
</dbReference>
<dbReference type="RefSeq" id="WP_089311726.1">
    <property type="nucleotide sequence ID" value="NZ_FZNP01000004.1"/>
</dbReference>
<comment type="function">
    <text evidence="8">Ferredoxins are iron-sulfur proteins that transfer electrons in a wide variety of metabolic reactions.</text>
</comment>
<evidence type="ECO:0000256" key="7">
    <source>
        <dbReference type="ARBA" id="ARBA00023291"/>
    </source>
</evidence>
<evidence type="ECO:0000256" key="4">
    <source>
        <dbReference type="ARBA" id="ARBA00022982"/>
    </source>
</evidence>
<dbReference type="GO" id="GO:0005506">
    <property type="term" value="F:iron ion binding"/>
    <property type="evidence" value="ECO:0007669"/>
    <property type="project" value="UniProtKB-UniRule"/>
</dbReference>
<keyword evidence="7" id="KW-0003">3Fe-4S</keyword>
<dbReference type="Gene3D" id="3.30.70.20">
    <property type="match status" value="1"/>
</dbReference>
<dbReference type="PANTHER" id="PTHR36923">
    <property type="entry name" value="FERREDOXIN"/>
    <property type="match status" value="1"/>
</dbReference>
<evidence type="ECO:0000256" key="8">
    <source>
        <dbReference type="RuleBase" id="RU368020"/>
    </source>
</evidence>
<comment type="cofactor">
    <cofactor evidence="1">
        <name>[3Fe-4S] cluster</name>
        <dbReference type="ChEBI" id="CHEBI:21137"/>
    </cofactor>
</comment>
<keyword evidence="4 8" id="KW-0249">Electron transport</keyword>
<evidence type="ECO:0000256" key="2">
    <source>
        <dbReference type="ARBA" id="ARBA00022448"/>
    </source>
</evidence>
<keyword evidence="5 8" id="KW-0408">Iron</keyword>